<dbReference type="RefSeq" id="WP_188409150.1">
    <property type="nucleotide sequence ID" value="NZ_BMCP01000002.1"/>
</dbReference>
<reference evidence="3" key="2">
    <citation type="submission" date="2020-09" db="EMBL/GenBank/DDBJ databases">
        <authorList>
            <person name="Sun Q."/>
            <person name="Sedlacek I."/>
        </authorList>
    </citation>
    <scope>NUCLEOTIDE SEQUENCE</scope>
    <source>
        <strain evidence="3">CCM 7684</strain>
    </source>
</reference>
<protein>
    <recommendedName>
        <fullName evidence="2">Cupin type-2 domain-containing protein</fullName>
    </recommendedName>
</protein>
<reference evidence="3" key="1">
    <citation type="journal article" date="2014" name="Int. J. Syst. Evol. Microbiol.">
        <title>Complete genome sequence of Corynebacterium casei LMG S-19264T (=DSM 44701T), isolated from a smear-ripened cheese.</title>
        <authorList>
            <consortium name="US DOE Joint Genome Institute (JGI-PGF)"/>
            <person name="Walter F."/>
            <person name="Albersmeier A."/>
            <person name="Kalinowski J."/>
            <person name="Ruckert C."/>
        </authorList>
    </citation>
    <scope>NUCLEOTIDE SEQUENCE</scope>
    <source>
        <strain evidence="3">CCM 7684</strain>
    </source>
</reference>
<feature type="compositionally biased region" description="Basic and acidic residues" evidence="1">
    <location>
        <begin position="153"/>
        <end position="163"/>
    </location>
</feature>
<dbReference type="InterPro" id="IPR014710">
    <property type="entry name" value="RmlC-like_jellyroll"/>
</dbReference>
<feature type="domain" description="Cupin type-2" evidence="2">
    <location>
        <begin position="66"/>
        <end position="118"/>
    </location>
</feature>
<evidence type="ECO:0000256" key="1">
    <source>
        <dbReference type="SAM" id="MobiDB-lite"/>
    </source>
</evidence>
<dbReference type="Pfam" id="PF07883">
    <property type="entry name" value="Cupin_2"/>
    <property type="match status" value="1"/>
</dbReference>
<evidence type="ECO:0000313" key="3">
    <source>
        <dbReference type="EMBL" id="GGE38713.1"/>
    </source>
</evidence>
<evidence type="ECO:0000259" key="2">
    <source>
        <dbReference type="Pfam" id="PF07883"/>
    </source>
</evidence>
<dbReference type="AlphaFoldDB" id="A0A8J2VS65"/>
<dbReference type="Gene3D" id="2.60.120.10">
    <property type="entry name" value="Jelly Rolls"/>
    <property type="match status" value="1"/>
</dbReference>
<organism evidence="3 4">
    <name type="scientific">Agaricicola taiwanensis</name>
    <dbReference type="NCBI Taxonomy" id="591372"/>
    <lineage>
        <taxon>Bacteria</taxon>
        <taxon>Pseudomonadati</taxon>
        <taxon>Pseudomonadota</taxon>
        <taxon>Alphaproteobacteria</taxon>
        <taxon>Rhodobacterales</taxon>
        <taxon>Paracoccaceae</taxon>
        <taxon>Agaricicola</taxon>
    </lineage>
</organism>
<dbReference type="PANTHER" id="PTHR36448:SF2">
    <property type="entry name" value="CUPIN TYPE-1 DOMAIN-CONTAINING PROTEIN"/>
    <property type="match status" value="1"/>
</dbReference>
<dbReference type="InterPro" id="IPR014500">
    <property type="entry name" value="UCP019307_cupin"/>
</dbReference>
<proteinExistence type="predicted"/>
<name>A0A8J2VS65_9RHOB</name>
<evidence type="ECO:0000313" key="4">
    <source>
        <dbReference type="Proteomes" id="UP000602745"/>
    </source>
</evidence>
<dbReference type="PANTHER" id="PTHR36448">
    <property type="entry name" value="BLR7373 PROTEIN"/>
    <property type="match status" value="1"/>
</dbReference>
<dbReference type="InterPro" id="IPR011051">
    <property type="entry name" value="RmlC_Cupin_sf"/>
</dbReference>
<comment type="caution">
    <text evidence="3">The sequence shown here is derived from an EMBL/GenBank/DDBJ whole genome shotgun (WGS) entry which is preliminary data.</text>
</comment>
<dbReference type="InterPro" id="IPR047121">
    <property type="entry name" value="YjiB-like"/>
</dbReference>
<feature type="region of interest" description="Disordered" evidence="1">
    <location>
        <begin position="153"/>
        <end position="174"/>
    </location>
</feature>
<sequence>MRTAAPTQEPESVVLAPNGGFPNSSLPALIYRKVATEAPDGARFFEELFEKNGWTNSWRAGVFDYHHFHSNTHEVLGIATGQIDLRLGGDSGRTFSLARGDVVVIPAGVAHRCEGASDLLVVGAYAEGRDWDIRKGDPAELAEVRENIEKVPLPHEDPVEGKDGPLVTAWTQNS</sequence>
<dbReference type="SUPFAM" id="SSF51182">
    <property type="entry name" value="RmlC-like cupins"/>
    <property type="match status" value="1"/>
</dbReference>
<dbReference type="PIRSF" id="PIRSF019307">
    <property type="entry name" value="UCP019307"/>
    <property type="match status" value="1"/>
</dbReference>
<dbReference type="EMBL" id="BMCP01000002">
    <property type="protein sequence ID" value="GGE38713.1"/>
    <property type="molecule type" value="Genomic_DNA"/>
</dbReference>
<gene>
    <name evidence="3" type="ORF">GCM10007276_15020</name>
</gene>
<dbReference type="CDD" id="cd02219">
    <property type="entry name" value="cupin_YjlB-like"/>
    <property type="match status" value="1"/>
</dbReference>
<dbReference type="Proteomes" id="UP000602745">
    <property type="component" value="Unassembled WGS sequence"/>
</dbReference>
<accession>A0A8J2VS65</accession>
<keyword evidence="4" id="KW-1185">Reference proteome</keyword>
<dbReference type="InterPro" id="IPR013096">
    <property type="entry name" value="Cupin_2"/>
</dbReference>